<proteinExistence type="predicted"/>
<reference evidence="3" key="1">
    <citation type="journal article" date="2019" name="Int. J. Syst. Evol. Microbiol.">
        <title>The Global Catalogue of Microorganisms (GCM) 10K type strain sequencing project: providing services to taxonomists for standard genome sequencing and annotation.</title>
        <authorList>
            <consortium name="The Broad Institute Genomics Platform"/>
            <consortium name="The Broad Institute Genome Sequencing Center for Infectious Disease"/>
            <person name="Wu L."/>
            <person name="Ma J."/>
        </authorList>
    </citation>
    <scope>NUCLEOTIDE SEQUENCE [LARGE SCALE GENOMIC DNA]</scope>
    <source>
        <strain evidence="3">JCM 18298</strain>
    </source>
</reference>
<accession>A0ABP9KBP4</accession>
<evidence type="ECO:0000259" key="1">
    <source>
        <dbReference type="Pfam" id="PF18029"/>
    </source>
</evidence>
<dbReference type="InterPro" id="IPR041581">
    <property type="entry name" value="Glyoxalase_6"/>
</dbReference>
<dbReference type="SUPFAM" id="SSF54593">
    <property type="entry name" value="Glyoxalase/Bleomycin resistance protein/Dihydroxybiphenyl dioxygenase"/>
    <property type="match status" value="1"/>
</dbReference>
<comment type="caution">
    <text evidence="2">The sequence shown here is derived from an EMBL/GenBank/DDBJ whole genome shotgun (WGS) entry which is preliminary data.</text>
</comment>
<name>A0ABP9KBP4_9NOCA</name>
<dbReference type="Pfam" id="PF18029">
    <property type="entry name" value="Glyoxalase_6"/>
    <property type="match status" value="1"/>
</dbReference>
<gene>
    <name evidence="2" type="ORF">GCM10023318_31740</name>
</gene>
<keyword evidence="3" id="KW-1185">Reference proteome</keyword>
<sequence length="64" mass="7134">MLQRLDSDRPAGAHLDISCVDTEATADWHVALGAKVIERFEHWIVMADPTGERYCLCACEPFDG</sequence>
<feature type="domain" description="Glyoxalase-like" evidence="1">
    <location>
        <begin position="2"/>
        <end position="57"/>
    </location>
</feature>
<dbReference type="EMBL" id="BAABJM010000002">
    <property type="protein sequence ID" value="GAA5055501.1"/>
    <property type="molecule type" value="Genomic_DNA"/>
</dbReference>
<evidence type="ECO:0000313" key="3">
    <source>
        <dbReference type="Proteomes" id="UP001500603"/>
    </source>
</evidence>
<protein>
    <recommendedName>
        <fullName evidence="1">Glyoxalase-like domain-containing protein</fullName>
    </recommendedName>
</protein>
<dbReference type="Gene3D" id="3.10.180.10">
    <property type="entry name" value="2,3-Dihydroxybiphenyl 1,2-Dioxygenase, domain 1"/>
    <property type="match status" value="1"/>
</dbReference>
<dbReference type="Proteomes" id="UP001500603">
    <property type="component" value="Unassembled WGS sequence"/>
</dbReference>
<dbReference type="InterPro" id="IPR029068">
    <property type="entry name" value="Glyas_Bleomycin-R_OHBP_Dase"/>
</dbReference>
<evidence type="ECO:0000313" key="2">
    <source>
        <dbReference type="EMBL" id="GAA5055501.1"/>
    </source>
</evidence>
<organism evidence="2 3">
    <name type="scientific">Nocardia callitridis</name>
    <dbReference type="NCBI Taxonomy" id="648753"/>
    <lineage>
        <taxon>Bacteria</taxon>
        <taxon>Bacillati</taxon>
        <taxon>Actinomycetota</taxon>
        <taxon>Actinomycetes</taxon>
        <taxon>Mycobacteriales</taxon>
        <taxon>Nocardiaceae</taxon>
        <taxon>Nocardia</taxon>
    </lineage>
</organism>